<protein>
    <recommendedName>
        <fullName evidence="3">DNA-damage-inducible protein D</fullName>
    </recommendedName>
</protein>
<keyword evidence="2" id="KW-1185">Reference proteome</keyword>
<proteinExistence type="predicted"/>
<dbReference type="EMBL" id="CP097218">
    <property type="protein sequence ID" value="UQN30690.1"/>
    <property type="molecule type" value="Genomic_DNA"/>
</dbReference>
<sequence length="280" mass="31781">MTQLTLHTEGSPFDAIRRAGPDGTEYWSARELMPLLDYDKWERFADAVERARAVIINQELDPEIEASRLREPSGLTRQMREDFHLSRYAAYLVAMNGDPRKPGVASAQSYFAIRTREAELAPTAPSTRELTFEEKTLEVLSGLTARVDAQHRELEAQRPLVTRARTYEAHAGDQNRQEFAREICKALREQHGITVTQLAVYEFLGRKLHLFVVGDRRDHGHATSHAEKNGYAVTEKGTTEKGFNFATGRLTPRGQAYAWERIVAFAREHGHLDFKETNAA</sequence>
<accession>A0ABY4N802</accession>
<dbReference type="RefSeq" id="WP_249480105.1">
    <property type="nucleotide sequence ID" value="NZ_CP097218.1"/>
</dbReference>
<reference evidence="1" key="1">
    <citation type="submission" date="2022-05" db="EMBL/GenBank/DDBJ databases">
        <title>Genomic analysis of Brachybacterium sp. CBA3104.</title>
        <authorList>
            <person name="Roh S.W."/>
            <person name="Kim Y.B."/>
            <person name="Kim Y."/>
        </authorList>
    </citation>
    <scope>NUCLEOTIDE SEQUENCE</scope>
    <source>
        <strain evidence="1">CBA3104</strain>
    </source>
</reference>
<evidence type="ECO:0000313" key="1">
    <source>
        <dbReference type="EMBL" id="UQN30690.1"/>
    </source>
</evidence>
<organism evidence="1 2">
    <name type="scientific">Brachybacterium kimchii</name>
    <dbReference type="NCBI Taxonomy" id="2942909"/>
    <lineage>
        <taxon>Bacteria</taxon>
        <taxon>Bacillati</taxon>
        <taxon>Actinomycetota</taxon>
        <taxon>Actinomycetes</taxon>
        <taxon>Micrococcales</taxon>
        <taxon>Dermabacteraceae</taxon>
        <taxon>Brachybacterium</taxon>
    </lineage>
</organism>
<evidence type="ECO:0000313" key="2">
    <source>
        <dbReference type="Proteomes" id="UP001055868"/>
    </source>
</evidence>
<gene>
    <name evidence="1" type="ORF">M4486_05140</name>
</gene>
<dbReference type="Proteomes" id="UP001055868">
    <property type="component" value="Chromosome"/>
</dbReference>
<name>A0ABY4N802_9MICO</name>
<evidence type="ECO:0008006" key="3">
    <source>
        <dbReference type="Google" id="ProtNLM"/>
    </source>
</evidence>